<name>A0ABU6J2M3_9BURK</name>
<dbReference type="EMBL" id="JAWIIV010000001">
    <property type="protein sequence ID" value="MEC4717681.1"/>
    <property type="molecule type" value="Genomic_DNA"/>
</dbReference>
<comment type="caution">
    <text evidence="2">The sequence shown here is derived from an EMBL/GenBank/DDBJ whole genome shotgun (WGS) entry which is preliminary data.</text>
</comment>
<evidence type="ECO:0000313" key="2">
    <source>
        <dbReference type="EMBL" id="MEC4717681.1"/>
    </source>
</evidence>
<keyword evidence="1" id="KW-0812">Transmembrane</keyword>
<reference evidence="2 3" key="1">
    <citation type="submission" date="2023-10" db="EMBL/GenBank/DDBJ databases">
        <title>Noviherbaspirillum sp. CPCC 100848 genome assembly.</title>
        <authorList>
            <person name="Li X.Y."/>
            <person name="Fang X.M."/>
        </authorList>
    </citation>
    <scope>NUCLEOTIDE SEQUENCE [LARGE SCALE GENOMIC DNA]</scope>
    <source>
        <strain evidence="2 3">CPCC 100848</strain>
    </source>
</reference>
<organism evidence="2 3">
    <name type="scientific">Noviherbaspirillum album</name>
    <dbReference type="NCBI Taxonomy" id="3080276"/>
    <lineage>
        <taxon>Bacteria</taxon>
        <taxon>Pseudomonadati</taxon>
        <taxon>Pseudomonadota</taxon>
        <taxon>Betaproteobacteria</taxon>
        <taxon>Burkholderiales</taxon>
        <taxon>Oxalobacteraceae</taxon>
        <taxon>Noviherbaspirillum</taxon>
    </lineage>
</organism>
<proteinExistence type="predicted"/>
<dbReference type="RefSeq" id="WP_326504434.1">
    <property type="nucleotide sequence ID" value="NZ_JAWIIV010000001.1"/>
</dbReference>
<feature type="transmembrane region" description="Helical" evidence="1">
    <location>
        <begin position="52"/>
        <end position="73"/>
    </location>
</feature>
<keyword evidence="1" id="KW-1133">Transmembrane helix</keyword>
<gene>
    <name evidence="2" type="ORF">RY831_00800</name>
</gene>
<feature type="transmembrane region" description="Helical" evidence="1">
    <location>
        <begin position="85"/>
        <end position="103"/>
    </location>
</feature>
<sequence length="129" mass="13691">MQTLLAIAAVLAVLTGIAHSVLGELLIFRHLRQGTLVPAEDAPPLRNRHIRILWATWHLATVFGCAFAAMLARLAVTPHASFPDLLAEATIAAYAGGSLLVLIGTRGRHPGWFALAAVAALTWTAIGRV</sequence>
<dbReference type="Proteomes" id="UP001352263">
    <property type="component" value="Unassembled WGS sequence"/>
</dbReference>
<accession>A0ABU6J2M3</accession>
<keyword evidence="3" id="KW-1185">Reference proteome</keyword>
<protein>
    <submittedName>
        <fullName evidence="2">Uncharacterized protein</fullName>
    </submittedName>
</protein>
<evidence type="ECO:0000256" key="1">
    <source>
        <dbReference type="SAM" id="Phobius"/>
    </source>
</evidence>
<keyword evidence="1" id="KW-0472">Membrane</keyword>
<feature type="transmembrane region" description="Helical" evidence="1">
    <location>
        <begin position="109"/>
        <end position="126"/>
    </location>
</feature>
<evidence type="ECO:0000313" key="3">
    <source>
        <dbReference type="Proteomes" id="UP001352263"/>
    </source>
</evidence>